<feature type="domain" description="RING-type" evidence="7">
    <location>
        <begin position="91"/>
        <end position="136"/>
    </location>
</feature>
<evidence type="ECO:0000313" key="9">
    <source>
        <dbReference type="Proteomes" id="UP001328107"/>
    </source>
</evidence>
<dbReference type="SMART" id="SM01197">
    <property type="entry name" value="FANCL_C"/>
    <property type="match status" value="1"/>
</dbReference>
<evidence type="ECO:0000256" key="3">
    <source>
        <dbReference type="ARBA" id="ARBA00022833"/>
    </source>
</evidence>
<keyword evidence="5" id="KW-0175">Coiled coil</keyword>
<dbReference type="GO" id="GO:0008270">
    <property type="term" value="F:zinc ion binding"/>
    <property type="evidence" value="ECO:0007669"/>
    <property type="project" value="UniProtKB-KW"/>
</dbReference>
<evidence type="ECO:0000256" key="2">
    <source>
        <dbReference type="ARBA" id="ARBA00022771"/>
    </source>
</evidence>
<dbReference type="GO" id="GO:0061630">
    <property type="term" value="F:ubiquitin protein ligase activity"/>
    <property type="evidence" value="ECO:0007669"/>
    <property type="project" value="TreeGrafter"/>
</dbReference>
<feature type="compositionally biased region" description="Basic residues" evidence="6">
    <location>
        <begin position="35"/>
        <end position="45"/>
    </location>
</feature>
<keyword evidence="2 4" id="KW-0863">Zinc-finger</keyword>
<feature type="region of interest" description="Disordered" evidence="6">
    <location>
        <begin position="1"/>
        <end position="88"/>
    </location>
</feature>
<evidence type="ECO:0000256" key="4">
    <source>
        <dbReference type="PROSITE-ProRule" id="PRU00175"/>
    </source>
</evidence>
<feature type="region of interest" description="Disordered" evidence="6">
    <location>
        <begin position="469"/>
        <end position="515"/>
    </location>
</feature>
<accession>A0AAN4ZKI6</accession>
<dbReference type="SMART" id="SM00184">
    <property type="entry name" value="RING"/>
    <property type="match status" value="1"/>
</dbReference>
<feature type="region of interest" description="Disordered" evidence="6">
    <location>
        <begin position="274"/>
        <end position="307"/>
    </location>
</feature>
<dbReference type="InterPro" id="IPR001841">
    <property type="entry name" value="Znf_RING"/>
</dbReference>
<keyword evidence="9" id="KW-1185">Reference proteome</keyword>
<dbReference type="CDD" id="cd16448">
    <property type="entry name" value="RING-H2"/>
    <property type="match status" value="1"/>
</dbReference>
<dbReference type="GO" id="GO:0016567">
    <property type="term" value="P:protein ubiquitination"/>
    <property type="evidence" value="ECO:0007669"/>
    <property type="project" value="TreeGrafter"/>
</dbReference>
<name>A0AAN4ZKI6_9BILA</name>
<reference evidence="9" key="1">
    <citation type="submission" date="2022-10" db="EMBL/GenBank/DDBJ databases">
        <title>Genome assembly of Pristionchus species.</title>
        <authorList>
            <person name="Yoshida K."/>
            <person name="Sommer R.J."/>
        </authorList>
    </citation>
    <scope>NUCLEOTIDE SEQUENCE [LARGE SCALE GENOMIC DNA]</scope>
    <source>
        <strain evidence="9">RS5460</strain>
    </source>
</reference>
<feature type="compositionally biased region" description="Basic residues" evidence="6">
    <location>
        <begin position="71"/>
        <end position="84"/>
    </location>
</feature>
<evidence type="ECO:0000313" key="8">
    <source>
        <dbReference type="EMBL" id="GMR40691.1"/>
    </source>
</evidence>
<dbReference type="EMBL" id="BTRK01000003">
    <property type="protein sequence ID" value="GMR40691.1"/>
    <property type="molecule type" value="Genomic_DNA"/>
</dbReference>
<feature type="compositionally biased region" description="Acidic residues" evidence="6">
    <location>
        <begin position="469"/>
        <end position="483"/>
    </location>
</feature>
<protein>
    <recommendedName>
        <fullName evidence="7">RING-type domain-containing protein</fullName>
    </recommendedName>
</protein>
<dbReference type="PANTHER" id="PTHR45969">
    <property type="entry name" value="RING ZINC FINGER PROTEIN-RELATED"/>
    <property type="match status" value="1"/>
</dbReference>
<dbReference type="AlphaFoldDB" id="A0AAN4ZKI6"/>
<dbReference type="SUPFAM" id="SSF57850">
    <property type="entry name" value="RING/U-box"/>
    <property type="match status" value="1"/>
</dbReference>
<feature type="compositionally biased region" description="Polar residues" evidence="6">
    <location>
        <begin position="1"/>
        <end position="17"/>
    </location>
</feature>
<feature type="coiled-coil region" evidence="5">
    <location>
        <begin position="192"/>
        <end position="239"/>
    </location>
</feature>
<dbReference type="Proteomes" id="UP001328107">
    <property type="component" value="Unassembled WGS sequence"/>
</dbReference>
<organism evidence="8 9">
    <name type="scientific">Pristionchus mayeri</name>
    <dbReference type="NCBI Taxonomy" id="1317129"/>
    <lineage>
        <taxon>Eukaryota</taxon>
        <taxon>Metazoa</taxon>
        <taxon>Ecdysozoa</taxon>
        <taxon>Nematoda</taxon>
        <taxon>Chromadorea</taxon>
        <taxon>Rhabditida</taxon>
        <taxon>Rhabditina</taxon>
        <taxon>Diplogasteromorpha</taxon>
        <taxon>Diplogasteroidea</taxon>
        <taxon>Neodiplogasteridae</taxon>
        <taxon>Pristionchus</taxon>
    </lineage>
</organism>
<keyword evidence="3" id="KW-0862">Zinc</keyword>
<feature type="non-terminal residue" evidence="8">
    <location>
        <position position="633"/>
    </location>
</feature>
<evidence type="ECO:0000256" key="6">
    <source>
        <dbReference type="SAM" id="MobiDB-lite"/>
    </source>
</evidence>
<dbReference type="PROSITE" id="PS50089">
    <property type="entry name" value="ZF_RING_2"/>
    <property type="match status" value="1"/>
</dbReference>
<keyword evidence="1" id="KW-0479">Metal-binding</keyword>
<evidence type="ECO:0000256" key="1">
    <source>
        <dbReference type="ARBA" id="ARBA00022723"/>
    </source>
</evidence>
<feature type="compositionally biased region" description="Acidic residues" evidence="6">
    <location>
        <begin position="284"/>
        <end position="307"/>
    </location>
</feature>
<sequence length="633" mass="69854">MSAVRQSESPGPSTSTAPVPAKPRVRKEKPPANPRVRKSNAKPRVMKASAEVRKSESPGPSTSTAPVPAKPRVKKEKPPAKPRQKKEPLECSICGDELNSMRTTKTKCKHTFHRTCLLKWLETRKRTAEQACPYCRASVKQIKDGNRLCEITEAFGKLQQPYFWWLQNQAMSTYINANSPQKRLQIMLEKCLKKTTKDIELVESHKTDAENKGKTPEFVEDIDDEIEKLKKRKTIYEEMEKLRNTAKGRVPNIRQRIEWNLEYEMRRLKNKSLDNLPVPASADSDYEEAEEDEEDDDFDEEEEEEDELFGMRHHLPVGHDWGGGHFHLRGHVHGRHREFGEVSSESEGTIFGGRMLDDYQSDDEADFERDLAIAIRRSANQHRRQAAVQNDGDAEEEDELALAVRRRANLDRRLMAIVDNEVVQIDDDDDAEHVDLRVQPAAPAAAAPAAPATGDLVELSSDDEVVVLSSGDEDEEDDDDGDSDNDKSDSANARRCSTSARDSTDSDDADSDAASAHTIQLESDSYSEMQLHEEIAAAGAEATHPAAVPVQNGASPVELDSDDELLAQCAMIRQVFLAKCGKKVVRAAAAASAAPMETAAPAAPFQPIEDAAAAAATGPPAVPMLPAAVATPT</sequence>
<dbReference type="Pfam" id="PF13639">
    <property type="entry name" value="zf-RING_2"/>
    <property type="match status" value="1"/>
</dbReference>
<proteinExistence type="predicted"/>
<dbReference type="PANTHER" id="PTHR45969:SF69">
    <property type="entry name" value="FINGER DOMAIN PROTEIN, PUTATIVE (AFU_ORTHOLOGUE AFUA_3G12190)-RELATED"/>
    <property type="match status" value="1"/>
</dbReference>
<dbReference type="Gene3D" id="3.30.40.10">
    <property type="entry name" value="Zinc/RING finger domain, C3HC4 (zinc finger)"/>
    <property type="match status" value="1"/>
</dbReference>
<evidence type="ECO:0000256" key="5">
    <source>
        <dbReference type="SAM" id="Coils"/>
    </source>
</evidence>
<evidence type="ECO:0000259" key="7">
    <source>
        <dbReference type="PROSITE" id="PS50089"/>
    </source>
</evidence>
<comment type="caution">
    <text evidence="8">The sequence shown here is derived from an EMBL/GenBank/DDBJ whole genome shotgun (WGS) entry which is preliminary data.</text>
</comment>
<gene>
    <name evidence="8" type="ORF">PMAYCL1PPCAC_10886</name>
</gene>
<dbReference type="InterPro" id="IPR013083">
    <property type="entry name" value="Znf_RING/FYVE/PHD"/>
</dbReference>